<keyword evidence="5" id="KW-1185">Reference proteome</keyword>
<gene>
    <name evidence="4" type="ORF">EDM56_20920</name>
</gene>
<dbReference type="Proteomes" id="UP000271031">
    <property type="component" value="Unassembled WGS sequence"/>
</dbReference>
<comment type="caution">
    <text evidence="4">The sequence shown here is derived from an EMBL/GenBank/DDBJ whole genome shotgun (WGS) entry which is preliminary data.</text>
</comment>
<evidence type="ECO:0000256" key="1">
    <source>
        <dbReference type="ARBA" id="ARBA00008635"/>
    </source>
</evidence>
<evidence type="ECO:0000313" key="5">
    <source>
        <dbReference type="Proteomes" id="UP000271031"/>
    </source>
</evidence>
<organism evidence="4 5">
    <name type="scientific">Brevibacillus fluminis</name>
    <dbReference type="NCBI Taxonomy" id="511487"/>
    <lineage>
        <taxon>Bacteria</taxon>
        <taxon>Bacillati</taxon>
        <taxon>Bacillota</taxon>
        <taxon>Bacilli</taxon>
        <taxon>Bacillales</taxon>
        <taxon>Paenibacillaceae</taxon>
        <taxon>Brevibacillus</taxon>
    </lineage>
</organism>
<evidence type="ECO:0000256" key="2">
    <source>
        <dbReference type="ARBA" id="ARBA00022723"/>
    </source>
</evidence>
<proteinExistence type="inferred from homology"/>
<evidence type="ECO:0008006" key="6">
    <source>
        <dbReference type="Google" id="ProtNLM"/>
    </source>
</evidence>
<protein>
    <recommendedName>
        <fullName evidence="6">Damage-inducible protein DinB</fullName>
    </recommendedName>
</protein>
<dbReference type="GO" id="GO:0046872">
    <property type="term" value="F:metal ion binding"/>
    <property type="evidence" value="ECO:0007669"/>
    <property type="project" value="UniProtKB-KW"/>
</dbReference>
<dbReference type="EMBL" id="RHHQ01000017">
    <property type="protein sequence ID" value="RNB84571.1"/>
    <property type="molecule type" value="Genomic_DNA"/>
</dbReference>
<evidence type="ECO:0000313" key="4">
    <source>
        <dbReference type="EMBL" id="RNB84571.1"/>
    </source>
</evidence>
<feature type="binding site" evidence="3">
    <location>
        <position position="116"/>
    </location>
    <ligand>
        <name>a divalent metal cation</name>
        <dbReference type="ChEBI" id="CHEBI:60240"/>
    </ligand>
</feature>
<dbReference type="InterPro" id="IPR034660">
    <property type="entry name" value="DinB/YfiT-like"/>
</dbReference>
<feature type="binding site" evidence="3">
    <location>
        <position position="48"/>
    </location>
    <ligand>
        <name>a divalent metal cation</name>
        <dbReference type="ChEBI" id="CHEBI:60240"/>
    </ligand>
</feature>
<dbReference type="AlphaFoldDB" id="A0A3M8DAF8"/>
<dbReference type="SUPFAM" id="SSF109854">
    <property type="entry name" value="DinB/YfiT-like putative metalloenzymes"/>
    <property type="match status" value="1"/>
</dbReference>
<comment type="similarity">
    <text evidence="1">Belongs to the DinB family.</text>
</comment>
<dbReference type="Pfam" id="PF05163">
    <property type="entry name" value="DinB"/>
    <property type="match status" value="1"/>
</dbReference>
<reference evidence="4 5" key="1">
    <citation type="submission" date="2018-10" db="EMBL/GenBank/DDBJ databases">
        <title>Phylogenomics of Brevibacillus.</title>
        <authorList>
            <person name="Dunlap C."/>
        </authorList>
    </citation>
    <scope>NUCLEOTIDE SEQUENCE [LARGE SCALE GENOMIC DNA]</scope>
    <source>
        <strain evidence="4 5">JCM 15716</strain>
    </source>
</reference>
<sequence length="155" mass="17536">MIRTTTEFLTEWKSETEATQRLLDVLTDESLGQAMTPDHRTLGQIAWHLAWVLGSMTQLGLNFPKPDGKELAPSSAEKIASEYKRVSQQFAEAVESQWNDETILENAAHLRLLIQHEVHHRGQMTVLMRQAGLPIAGVYGPSKEEWIVQGKEPYL</sequence>
<dbReference type="Gene3D" id="1.20.120.450">
    <property type="entry name" value="dinb family like domain"/>
    <property type="match status" value="1"/>
</dbReference>
<name>A0A3M8DAF8_9BACL</name>
<keyword evidence="2 3" id="KW-0479">Metal-binding</keyword>
<evidence type="ECO:0000256" key="3">
    <source>
        <dbReference type="PIRSR" id="PIRSR607837-1"/>
    </source>
</evidence>
<dbReference type="InterPro" id="IPR007837">
    <property type="entry name" value="DinB"/>
</dbReference>
<accession>A0A3M8DAF8</accession>
<dbReference type="OrthoDB" id="119432at2"/>
<dbReference type="RefSeq" id="WP_122919854.1">
    <property type="nucleotide sequence ID" value="NZ_RHHQ01000017.1"/>
</dbReference>
<feature type="binding site" evidence="3">
    <location>
        <position position="120"/>
    </location>
    <ligand>
        <name>a divalent metal cation</name>
        <dbReference type="ChEBI" id="CHEBI:60240"/>
    </ligand>
</feature>